<feature type="domain" description="CRISPR type III-associated protein" evidence="5">
    <location>
        <begin position="16"/>
        <end position="208"/>
    </location>
</feature>
<dbReference type="RefSeq" id="WP_382373779.1">
    <property type="nucleotide sequence ID" value="NZ_JBHLWA010000017.1"/>
</dbReference>
<evidence type="ECO:0000259" key="5">
    <source>
        <dbReference type="Pfam" id="PF03787"/>
    </source>
</evidence>
<dbReference type="EMBL" id="JBHLWA010000017">
    <property type="protein sequence ID" value="MFC0322774.1"/>
    <property type="molecule type" value="Genomic_DNA"/>
</dbReference>
<comment type="similarity">
    <text evidence="1">Belongs to the CRISPR-associated Csm4 family.</text>
</comment>
<evidence type="ECO:0000256" key="3">
    <source>
        <dbReference type="ARBA" id="ARBA00022884"/>
    </source>
</evidence>
<organism evidence="6 7">
    <name type="scientific">Gallibacterium melopsittaci</name>
    <dbReference type="NCBI Taxonomy" id="516063"/>
    <lineage>
        <taxon>Bacteria</taxon>
        <taxon>Pseudomonadati</taxon>
        <taxon>Pseudomonadota</taxon>
        <taxon>Gammaproteobacteria</taxon>
        <taxon>Pasteurellales</taxon>
        <taxon>Pasteurellaceae</taxon>
        <taxon>Gallibacterium</taxon>
    </lineage>
</organism>
<evidence type="ECO:0000256" key="2">
    <source>
        <dbReference type="ARBA" id="ARBA00016109"/>
    </source>
</evidence>
<reference evidence="6 7" key="1">
    <citation type="submission" date="2024-09" db="EMBL/GenBank/DDBJ databases">
        <authorList>
            <person name="Sun Q."/>
            <person name="Mori K."/>
        </authorList>
    </citation>
    <scope>NUCLEOTIDE SEQUENCE [LARGE SCALE GENOMIC DNA]</scope>
    <source>
        <strain evidence="6 7">CCM 7538</strain>
    </source>
</reference>
<protein>
    <recommendedName>
        <fullName evidence="2">CRISPR system Cms protein Csm4</fullName>
    </recommendedName>
</protein>
<comment type="caution">
    <text evidence="6">The sequence shown here is derived from an EMBL/GenBank/DDBJ whole genome shotgun (WGS) entry which is preliminary data.</text>
</comment>
<dbReference type="Pfam" id="PF03787">
    <property type="entry name" value="RAMPs"/>
    <property type="match status" value="1"/>
</dbReference>
<evidence type="ECO:0000256" key="4">
    <source>
        <dbReference type="ARBA" id="ARBA00023118"/>
    </source>
</evidence>
<keyword evidence="3" id="KW-0694">RNA-binding</keyword>
<keyword evidence="7" id="KW-1185">Reference proteome</keyword>
<evidence type="ECO:0000313" key="6">
    <source>
        <dbReference type="EMBL" id="MFC0322774.1"/>
    </source>
</evidence>
<dbReference type="InterPro" id="IPR005537">
    <property type="entry name" value="RAMP_III_fam"/>
</dbReference>
<proteinExistence type="inferred from homology"/>
<dbReference type="InterPro" id="IPR005510">
    <property type="entry name" value="Csm4"/>
</dbReference>
<evidence type="ECO:0000256" key="1">
    <source>
        <dbReference type="ARBA" id="ARBA00005772"/>
    </source>
</evidence>
<gene>
    <name evidence="6" type="ORF">ACFFHT_04250</name>
</gene>
<dbReference type="Proteomes" id="UP001589769">
    <property type="component" value="Unassembled WGS sequence"/>
</dbReference>
<sequence>MKLYQITIKPLSAFGTPLVGDTLFGQLCWAVVHCFGQQRLQELLQGYAEQSPFMVVSDAFPHNYIPLPTLPSAFWQWESNVDRQAERKKLKKLAYLPVSEVNKPLNQWQELAYLKAQQEKEHSQKKVVSKQTYIQFHNTIDRQTQTTGTGQFAPFTTSQVMFKPDSLFDLYFVLDEVRLSYPEALQLFEYIGQFGFGRDASTGMGKFEVQNKECIQAVDFSRESANAYLTLANSAPQHLGLDKTHSFYQITTRFGRHGGEFALHSSPFKKPIILAKTGAIFTPTQWQERLFLGNGLTQVSSQQPNAVHQGYAPVIPVMLDFDLEKKD</sequence>
<evidence type="ECO:0000313" key="7">
    <source>
        <dbReference type="Proteomes" id="UP001589769"/>
    </source>
</evidence>
<accession>A0ABV6HV56</accession>
<name>A0ABV6HV56_9PAST</name>
<keyword evidence="4" id="KW-0051">Antiviral defense</keyword>
<dbReference type="NCBIfam" id="TIGR01903">
    <property type="entry name" value="cas5_csm4"/>
    <property type="match status" value="1"/>
</dbReference>